<dbReference type="RefSeq" id="XP_031389001.1">
    <property type="nucleotide sequence ID" value="XM_031533141.1"/>
</dbReference>
<sequence>MEGSRMRKLLMVMAVAMVLVIGANCKDVDDAPENFDIGADVVPNLSKQWCFRLCLATCVDRAILSCVPSCRQACHITMSELIFEVGRIIADPGQTGLAAPPPNAAPAPPPMVVRRMLN</sequence>
<evidence type="ECO:0000313" key="3">
    <source>
        <dbReference type="RefSeq" id="XP_031389001.1"/>
    </source>
</evidence>
<dbReference type="AlphaFoldDB" id="A0A6P8D667"/>
<feature type="signal peptide" evidence="1">
    <location>
        <begin position="1"/>
        <end position="25"/>
    </location>
</feature>
<evidence type="ECO:0000256" key="1">
    <source>
        <dbReference type="SAM" id="SignalP"/>
    </source>
</evidence>
<keyword evidence="1" id="KW-0732">Signal</keyword>
<organism evidence="2 3">
    <name type="scientific">Punica granatum</name>
    <name type="common">Pomegranate</name>
    <dbReference type="NCBI Taxonomy" id="22663"/>
    <lineage>
        <taxon>Eukaryota</taxon>
        <taxon>Viridiplantae</taxon>
        <taxon>Streptophyta</taxon>
        <taxon>Embryophyta</taxon>
        <taxon>Tracheophyta</taxon>
        <taxon>Spermatophyta</taxon>
        <taxon>Magnoliopsida</taxon>
        <taxon>eudicotyledons</taxon>
        <taxon>Gunneridae</taxon>
        <taxon>Pentapetalae</taxon>
        <taxon>rosids</taxon>
        <taxon>malvids</taxon>
        <taxon>Myrtales</taxon>
        <taxon>Lythraceae</taxon>
        <taxon>Punica</taxon>
    </lineage>
</organism>
<gene>
    <name evidence="3" type="primary">LOC116201736</name>
</gene>
<feature type="chain" id="PRO_5027938420" evidence="1">
    <location>
        <begin position="26"/>
        <end position="118"/>
    </location>
</feature>
<reference evidence="2" key="1">
    <citation type="journal article" date="2020" name="Plant Biotechnol. J.">
        <title>The pomegranate (Punica granatum L.) draft genome dissects genetic divergence between soft- and hard-seeded cultivars.</title>
        <authorList>
            <person name="Luo X."/>
            <person name="Li H."/>
            <person name="Wu Z."/>
            <person name="Yao W."/>
            <person name="Zhao P."/>
            <person name="Cao D."/>
            <person name="Yu H."/>
            <person name="Li K."/>
            <person name="Poudel K."/>
            <person name="Zhao D."/>
            <person name="Zhang F."/>
            <person name="Xia X."/>
            <person name="Chen L."/>
            <person name="Wang Q."/>
            <person name="Jing D."/>
            <person name="Cao S."/>
        </authorList>
    </citation>
    <scope>NUCLEOTIDE SEQUENCE [LARGE SCALE GENOMIC DNA]</scope>
    <source>
        <strain evidence="2">cv. Tunisia</strain>
    </source>
</reference>
<protein>
    <submittedName>
        <fullName evidence="3">Uncharacterized protein LOC116201736</fullName>
    </submittedName>
</protein>
<keyword evidence="2" id="KW-1185">Reference proteome</keyword>
<reference evidence="3" key="2">
    <citation type="submission" date="2025-08" db="UniProtKB">
        <authorList>
            <consortium name="RefSeq"/>
        </authorList>
    </citation>
    <scope>IDENTIFICATION</scope>
    <source>
        <tissue evidence="3">Leaf</tissue>
    </source>
</reference>
<evidence type="ECO:0000313" key="2">
    <source>
        <dbReference type="Proteomes" id="UP000515151"/>
    </source>
</evidence>
<dbReference type="GeneID" id="116201736"/>
<name>A0A6P8D667_PUNGR</name>
<accession>A0A6P8D667</accession>
<proteinExistence type="predicted"/>
<dbReference type="Proteomes" id="UP000515151">
    <property type="component" value="Chromosome 3"/>
</dbReference>